<feature type="domain" description="Phage tail collar" evidence="1">
    <location>
        <begin position="8"/>
        <end position="63"/>
    </location>
</feature>
<keyword evidence="3" id="KW-1185">Reference proteome</keyword>
<dbReference type="Pfam" id="PF07484">
    <property type="entry name" value="Collar"/>
    <property type="match status" value="1"/>
</dbReference>
<dbReference type="SUPFAM" id="SSF88874">
    <property type="entry name" value="Receptor-binding domain of short tail fibre protein gp12"/>
    <property type="match status" value="1"/>
</dbReference>
<reference evidence="2 3" key="1">
    <citation type="submission" date="2018-05" db="EMBL/GenBank/DDBJ databases">
        <title>Genome sequencing of Flavobacterium sp. HYN0049.</title>
        <authorList>
            <person name="Yi H."/>
            <person name="Baek C."/>
        </authorList>
    </citation>
    <scope>NUCLEOTIDE SEQUENCE [LARGE SCALE GENOMIC DNA]</scope>
    <source>
        <strain evidence="2 3">HYN0049</strain>
    </source>
</reference>
<evidence type="ECO:0000313" key="3">
    <source>
        <dbReference type="Proteomes" id="UP000244937"/>
    </source>
</evidence>
<dbReference type="InterPro" id="IPR037053">
    <property type="entry name" value="Phage_tail_collar_dom_sf"/>
</dbReference>
<dbReference type="RefSeq" id="WP_108903046.1">
    <property type="nucleotide sequence ID" value="NZ_CP029187.1"/>
</dbReference>
<name>A0A2S1SFX4_9FLAO</name>
<dbReference type="InterPro" id="IPR011083">
    <property type="entry name" value="Phage_tail_collar_dom"/>
</dbReference>
<dbReference type="EMBL" id="CP029187">
    <property type="protein sequence ID" value="AWI25252.1"/>
    <property type="molecule type" value="Genomic_DNA"/>
</dbReference>
<organism evidence="2 3">
    <name type="scientific">Flavobacterium pallidum</name>
    <dbReference type="NCBI Taxonomy" id="2172098"/>
    <lineage>
        <taxon>Bacteria</taxon>
        <taxon>Pseudomonadati</taxon>
        <taxon>Bacteroidota</taxon>
        <taxon>Flavobacteriia</taxon>
        <taxon>Flavobacteriales</taxon>
        <taxon>Flavobacteriaceae</taxon>
        <taxon>Flavobacterium</taxon>
    </lineage>
</organism>
<accession>A0A2S1SFX4</accession>
<evidence type="ECO:0000259" key="1">
    <source>
        <dbReference type="Pfam" id="PF07484"/>
    </source>
</evidence>
<dbReference type="OrthoDB" id="9810174at2"/>
<dbReference type="KEGG" id="fpal:HYN49_04720"/>
<sequence length="183" mass="20205">MNDDQYLGQIMLIAGNFAPRGYVECNGQLLSIRQHDALFKLIKTTYGGDGITTFRVPDLRGRLVCGIGKRDQGGEIRLGENIGTEKTLVKLENMPAHRHTANVSIRLKVSGSDDQDSDSPIGNFLRLQNEDTYATTADATMGNIIGIVEMGMQTTKQEPMDNIMPVLPMMYCMSLEGPEPRPE</sequence>
<evidence type="ECO:0000313" key="2">
    <source>
        <dbReference type="EMBL" id="AWI25252.1"/>
    </source>
</evidence>
<dbReference type="Gene3D" id="3.90.1340.10">
    <property type="entry name" value="Phage tail collar domain"/>
    <property type="match status" value="1"/>
</dbReference>
<proteinExistence type="predicted"/>
<protein>
    <submittedName>
        <fullName evidence="2">Phage tail protein</fullName>
    </submittedName>
</protein>
<dbReference type="Proteomes" id="UP000244937">
    <property type="component" value="Chromosome"/>
</dbReference>
<gene>
    <name evidence="2" type="ORF">HYN49_04720</name>
</gene>
<dbReference type="AlphaFoldDB" id="A0A2S1SFX4"/>